<dbReference type="GO" id="GO:0005840">
    <property type="term" value="C:ribosome"/>
    <property type="evidence" value="ECO:0007669"/>
    <property type="project" value="UniProtKB-KW"/>
</dbReference>
<dbReference type="GO" id="GO:0006412">
    <property type="term" value="P:translation"/>
    <property type="evidence" value="ECO:0007669"/>
    <property type="project" value="UniProtKB-UniRule"/>
</dbReference>
<dbReference type="PANTHER" id="PTHR10746:SF6">
    <property type="entry name" value="LARGE RIBOSOMAL SUBUNIT PROTEIN UL4M"/>
    <property type="match status" value="1"/>
</dbReference>
<dbReference type="GO" id="GO:0003735">
    <property type="term" value="F:structural constituent of ribosome"/>
    <property type="evidence" value="ECO:0007669"/>
    <property type="project" value="InterPro"/>
</dbReference>
<dbReference type="Pfam" id="PF00573">
    <property type="entry name" value="Ribosomal_L4"/>
    <property type="match status" value="1"/>
</dbReference>
<comment type="function">
    <text evidence="5">One of the primary rRNA binding proteins, this protein initially binds near the 5'-end of the 23S rRNA. It is important during the early stages of 50S assembly. It makes multiple contacts with different domains of the 23S rRNA in the assembled 50S subunit and ribosome.</text>
</comment>
<comment type="function">
    <text evidence="5">Forms part of the polypeptide exit tunnel.</text>
</comment>
<organism evidence="6 7">
    <name type="scientific">Kiloniella spongiae</name>
    <dbReference type="NCBI Taxonomy" id="1489064"/>
    <lineage>
        <taxon>Bacteria</taxon>
        <taxon>Pseudomonadati</taxon>
        <taxon>Pseudomonadota</taxon>
        <taxon>Alphaproteobacteria</taxon>
        <taxon>Rhodospirillales</taxon>
        <taxon>Kiloniellaceae</taxon>
        <taxon>Kiloniella</taxon>
    </lineage>
</organism>
<evidence type="ECO:0000256" key="5">
    <source>
        <dbReference type="HAMAP-Rule" id="MF_01328"/>
    </source>
</evidence>
<dbReference type="HAMAP" id="MF_01328_B">
    <property type="entry name" value="Ribosomal_uL4_B"/>
    <property type="match status" value="1"/>
</dbReference>
<dbReference type="InterPro" id="IPR002136">
    <property type="entry name" value="Ribosomal_uL4"/>
</dbReference>
<comment type="caution">
    <text evidence="6">The sequence shown here is derived from an EMBL/GenBank/DDBJ whole genome shotgun (WGS) entry which is preliminary data.</text>
</comment>
<evidence type="ECO:0000256" key="1">
    <source>
        <dbReference type="ARBA" id="ARBA00010528"/>
    </source>
</evidence>
<keyword evidence="7" id="KW-1185">Reference proteome</keyword>
<evidence type="ECO:0000256" key="4">
    <source>
        <dbReference type="ARBA" id="ARBA00035244"/>
    </source>
</evidence>
<dbReference type="GO" id="GO:0019843">
    <property type="term" value="F:rRNA binding"/>
    <property type="evidence" value="ECO:0007669"/>
    <property type="project" value="UniProtKB-UniRule"/>
</dbReference>
<name>A0A0H2MX16_9PROT</name>
<dbReference type="Gene3D" id="3.40.1370.10">
    <property type="match status" value="1"/>
</dbReference>
<dbReference type="PANTHER" id="PTHR10746">
    <property type="entry name" value="50S RIBOSOMAL PROTEIN L4"/>
    <property type="match status" value="1"/>
</dbReference>
<keyword evidence="5" id="KW-0694">RNA-binding</keyword>
<evidence type="ECO:0000256" key="3">
    <source>
        <dbReference type="ARBA" id="ARBA00023274"/>
    </source>
</evidence>
<proteinExistence type="inferred from homology"/>
<evidence type="ECO:0000313" key="6">
    <source>
        <dbReference type="EMBL" id="KLN61255.1"/>
    </source>
</evidence>
<dbReference type="RefSeq" id="WP_047763797.1">
    <property type="nucleotide sequence ID" value="NZ_LAQL01000005.1"/>
</dbReference>
<evidence type="ECO:0000313" key="7">
    <source>
        <dbReference type="Proteomes" id="UP000035444"/>
    </source>
</evidence>
<dbReference type="NCBIfam" id="TIGR03953">
    <property type="entry name" value="rplD_bact"/>
    <property type="match status" value="1"/>
</dbReference>
<keyword evidence="2 5" id="KW-0689">Ribosomal protein</keyword>
<dbReference type="OrthoDB" id="9803201at2"/>
<sequence>MKIAVTSLENKKAGEVELNEAVFGLPVRADLLARMVNYQLAKRRAGTHKVKERGEVRGSTRKIKNQKGGGARHGSIRANIFRGGGVVHGPRVQDHSHDLPKKVRLLALKTALSAKAAEGKLVVLDNTEVKEPKTSALVKQLAALGWSSALVIDGASVNEGFARASRNIPCVDVLPQQGANVFDILRRDTLVLTKDAVEALEARLK</sequence>
<gene>
    <name evidence="5" type="primary">rplD</name>
    <name evidence="6" type="ORF">WH96_08900</name>
</gene>
<comment type="subunit">
    <text evidence="5">Part of the 50S ribosomal subunit.</text>
</comment>
<dbReference type="EMBL" id="LAQL01000005">
    <property type="protein sequence ID" value="KLN61255.1"/>
    <property type="molecule type" value="Genomic_DNA"/>
</dbReference>
<dbReference type="PATRIC" id="fig|1489064.4.peg.3049"/>
<dbReference type="SUPFAM" id="SSF52166">
    <property type="entry name" value="Ribosomal protein L4"/>
    <property type="match status" value="1"/>
</dbReference>
<dbReference type="AlphaFoldDB" id="A0A0H2MX16"/>
<dbReference type="STRING" id="1489064.WH96_08900"/>
<dbReference type="InterPro" id="IPR023574">
    <property type="entry name" value="Ribosomal_uL4_dom_sf"/>
</dbReference>
<dbReference type="InterPro" id="IPR013005">
    <property type="entry name" value="Ribosomal_uL4-like"/>
</dbReference>
<evidence type="ECO:0000256" key="2">
    <source>
        <dbReference type="ARBA" id="ARBA00022980"/>
    </source>
</evidence>
<comment type="similarity">
    <text evidence="1 5">Belongs to the universal ribosomal protein uL4 family.</text>
</comment>
<keyword evidence="5" id="KW-0699">rRNA-binding</keyword>
<reference evidence="6 7" key="1">
    <citation type="submission" date="2015-03" db="EMBL/GenBank/DDBJ databases">
        <title>Genome Sequence of Kiloniella spongiae MEBiC09566, isolated from a marine sponge.</title>
        <authorList>
            <person name="Shao Z."/>
            <person name="Wang L."/>
            <person name="Li X."/>
        </authorList>
    </citation>
    <scope>NUCLEOTIDE SEQUENCE [LARGE SCALE GENOMIC DNA]</scope>
    <source>
        <strain evidence="6 7">MEBiC09566</strain>
    </source>
</reference>
<dbReference type="GO" id="GO:1990904">
    <property type="term" value="C:ribonucleoprotein complex"/>
    <property type="evidence" value="ECO:0007669"/>
    <property type="project" value="UniProtKB-KW"/>
</dbReference>
<protein>
    <recommendedName>
        <fullName evidence="4 5">Large ribosomal subunit protein uL4</fullName>
    </recommendedName>
</protein>
<dbReference type="Proteomes" id="UP000035444">
    <property type="component" value="Unassembled WGS sequence"/>
</dbReference>
<keyword evidence="3 5" id="KW-0687">Ribonucleoprotein</keyword>
<accession>A0A0H2MX16</accession>